<comment type="cofactor">
    <cofactor evidence="1">
        <name>pyruvate</name>
        <dbReference type="ChEBI" id="CHEBI:15361"/>
    </cofactor>
</comment>
<evidence type="ECO:0000313" key="11">
    <source>
        <dbReference type="EMBL" id="MFD1533059.1"/>
    </source>
</evidence>
<evidence type="ECO:0000256" key="8">
    <source>
        <dbReference type="ARBA" id="ARBA00023239"/>
    </source>
</evidence>
<evidence type="ECO:0000256" key="7">
    <source>
        <dbReference type="ARBA" id="ARBA00023145"/>
    </source>
</evidence>
<dbReference type="RefSeq" id="WP_343983252.1">
    <property type="nucleotide sequence ID" value="NZ_BAAAJG010000016.1"/>
</dbReference>
<dbReference type="InterPro" id="IPR003826">
    <property type="entry name" value="AdoMetDC_fam_prok"/>
</dbReference>
<keyword evidence="3" id="KW-0210">Decarboxylase</keyword>
<evidence type="ECO:0000313" key="12">
    <source>
        <dbReference type="Proteomes" id="UP001597145"/>
    </source>
</evidence>
<dbReference type="NCBIfam" id="TIGR03330">
    <property type="entry name" value="SAM_DCase_Bsu"/>
    <property type="match status" value="1"/>
</dbReference>
<keyword evidence="2" id="KW-0949">S-adenosyl-L-methionine</keyword>
<dbReference type="EMBL" id="JBHUCP010000023">
    <property type="protein sequence ID" value="MFD1533059.1"/>
    <property type="molecule type" value="Genomic_DNA"/>
</dbReference>
<sequence>MTEAARSRPDRLGVHVLADIVDVADPACFDPAFLVDAFRDALHEAGATIRRTLVEEFTPHGLTVMVVLAESHASLHTWPERRTVLIDVFTCGPVAPLPVVELFAAKLGPCRVEVAQVDRGARTPRPTGSAGPD</sequence>
<dbReference type="PANTHER" id="PTHR33866">
    <property type="entry name" value="S-ADENOSYLMETHIONINE DECARBOXYLASE PROENZYME"/>
    <property type="match status" value="1"/>
</dbReference>
<evidence type="ECO:0000256" key="5">
    <source>
        <dbReference type="ARBA" id="ARBA00023066"/>
    </source>
</evidence>
<dbReference type="Pfam" id="PF02675">
    <property type="entry name" value="AdoMet_dc"/>
    <property type="match status" value="1"/>
</dbReference>
<keyword evidence="9" id="KW-0704">Schiff base</keyword>
<dbReference type="SUPFAM" id="SSF56276">
    <property type="entry name" value="S-adenosylmethionine decarboxylase"/>
    <property type="match status" value="1"/>
</dbReference>
<dbReference type="InterPro" id="IPR017716">
    <property type="entry name" value="S-AdoMet_deCOase_pro-enz"/>
</dbReference>
<comment type="caution">
    <text evidence="11">The sequence shown here is derived from an EMBL/GenBank/DDBJ whole genome shotgun (WGS) entry which is preliminary data.</text>
</comment>
<keyword evidence="6" id="KW-0620">Polyamine biosynthesis</keyword>
<keyword evidence="10" id="KW-0670">Pyruvate</keyword>
<keyword evidence="12" id="KW-1185">Reference proteome</keyword>
<accession>A0ABW4FRG1</accession>
<evidence type="ECO:0000256" key="3">
    <source>
        <dbReference type="ARBA" id="ARBA00022793"/>
    </source>
</evidence>
<keyword evidence="4" id="KW-0068">Autocatalytic cleavage</keyword>
<dbReference type="Gene3D" id="3.60.90.10">
    <property type="entry name" value="S-adenosylmethionine decarboxylase"/>
    <property type="match status" value="1"/>
</dbReference>
<dbReference type="PANTHER" id="PTHR33866:SF2">
    <property type="entry name" value="S-ADENOSYLMETHIONINE DECARBOXYLASE PROENZYME"/>
    <property type="match status" value="1"/>
</dbReference>
<dbReference type="InterPro" id="IPR016067">
    <property type="entry name" value="S-AdoMet_deCO2ase_core"/>
</dbReference>
<evidence type="ECO:0000256" key="1">
    <source>
        <dbReference type="ARBA" id="ARBA00001928"/>
    </source>
</evidence>
<keyword evidence="8 11" id="KW-0456">Lyase</keyword>
<organism evidence="11 12">
    <name type="scientific">Pseudonocardia aurantiaca</name>
    <dbReference type="NCBI Taxonomy" id="75290"/>
    <lineage>
        <taxon>Bacteria</taxon>
        <taxon>Bacillati</taxon>
        <taxon>Actinomycetota</taxon>
        <taxon>Actinomycetes</taxon>
        <taxon>Pseudonocardiales</taxon>
        <taxon>Pseudonocardiaceae</taxon>
        <taxon>Pseudonocardia</taxon>
    </lineage>
</organism>
<reference evidence="12" key="1">
    <citation type="journal article" date="2019" name="Int. J. Syst. Evol. Microbiol.">
        <title>The Global Catalogue of Microorganisms (GCM) 10K type strain sequencing project: providing services to taxonomists for standard genome sequencing and annotation.</title>
        <authorList>
            <consortium name="The Broad Institute Genomics Platform"/>
            <consortium name="The Broad Institute Genome Sequencing Center for Infectious Disease"/>
            <person name="Wu L."/>
            <person name="Ma J."/>
        </authorList>
    </citation>
    <scope>NUCLEOTIDE SEQUENCE [LARGE SCALE GENOMIC DNA]</scope>
    <source>
        <strain evidence="12">JCM 12165</strain>
    </source>
</reference>
<evidence type="ECO:0000256" key="2">
    <source>
        <dbReference type="ARBA" id="ARBA00022691"/>
    </source>
</evidence>
<proteinExistence type="predicted"/>
<evidence type="ECO:0000256" key="10">
    <source>
        <dbReference type="ARBA" id="ARBA00023317"/>
    </source>
</evidence>
<protein>
    <submittedName>
        <fullName evidence="11">Adenosylmethionine decarboxylase</fullName>
        <ecNumber evidence="11">4.1.1.50</ecNumber>
    </submittedName>
</protein>
<dbReference type="EC" id="4.1.1.50" evidence="11"/>
<keyword evidence="7" id="KW-0865">Zymogen</keyword>
<dbReference type="GO" id="GO:0004014">
    <property type="term" value="F:adenosylmethionine decarboxylase activity"/>
    <property type="evidence" value="ECO:0007669"/>
    <property type="project" value="UniProtKB-EC"/>
</dbReference>
<keyword evidence="5" id="KW-0745">Spermidine biosynthesis</keyword>
<evidence type="ECO:0000256" key="6">
    <source>
        <dbReference type="ARBA" id="ARBA00023115"/>
    </source>
</evidence>
<gene>
    <name evidence="11" type="primary">speD</name>
    <name evidence="11" type="ORF">ACFSCY_26905</name>
</gene>
<evidence type="ECO:0000256" key="9">
    <source>
        <dbReference type="ARBA" id="ARBA00023270"/>
    </source>
</evidence>
<evidence type="ECO:0000256" key="4">
    <source>
        <dbReference type="ARBA" id="ARBA00022813"/>
    </source>
</evidence>
<dbReference type="Proteomes" id="UP001597145">
    <property type="component" value="Unassembled WGS sequence"/>
</dbReference>
<name>A0ABW4FRG1_9PSEU</name>